<evidence type="ECO:0000313" key="1">
    <source>
        <dbReference type="EMBL" id="OUD15726.1"/>
    </source>
</evidence>
<evidence type="ECO:0000313" key="2">
    <source>
        <dbReference type="Proteomes" id="UP000194798"/>
    </source>
</evidence>
<organism evidence="1 2">
    <name type="scientific">Thioflexithrix psekupsensis</name>
    <dbReference type="NCBI Taxonomy" id="1570016"/>
    <lineage>
        <taxon>Bacteria</taxon>
        <taxon>Pseudomonadati</taxon>
        <taxon>Pseudomonadota</taxon>
        <taxon>Gammaproteobacteria</taxon>
        <taxon>Thiotrichales</taxon>
        <taxon>Thioflexithrix</taxon>
    </lineage>
</organism>
<dbReference type="EMBL" id="MSLT01000006">
    <property type="protein sequence ID" value="OUD15726.1"/>
    <property type="molecule type" value="Genomic_DNA"/>
</dbReference>
<sequence length="228" mass="25723">MSASPPLQFSEQPGCWERHLQRQYQNPLFGHKNITQTDIAQAQKRDQQERLNFQQGFYTLLTDAASLAAEVDVEAMFKLQDRIDALYEQCAGLGGHFNGELQGLRNLNDIIMQSIKASHSQSSPENLAPLLEKDSARRLHFALLSYPVIAHLLHPQSPIQSSDIVPTLLSESIDAVKAAICLFNQTQRQILCDEARRLLFSIDAEETNPQLTPAWNCLRIMENESTTH</sequence>
<name>A0A251XCF0_9GAMM</name>
<dbReference type="AlphaFoldDB" id="A0A251XCF0"/>
<proteinExistence type="predicted"/>
<reference evidence="1 2" key="1">
    <citation type="submission" date="2016-12" db="EMBL/GenBank/DDBJ databases">
        <title>Thioflexothrix psekupsii D3 genome sequencing and assembly.</title>
        <authorList>
            <person name="Fomenkov A."/>
            <person name="Vincze T."/>
            <person name="Grabovich M."/>
            <person name="Anton B.P."/>
            <person name="Dubinina G."/>
            <person name="Orlova M."/>
            <person name="Belousova E."/>
            <person name="Roberts R.J."/>
        </authorList>
    </citation>
    <scope>NUCLEOTIDE SEQUENCE [LARGE SCALE GENOMIC DNA]</scope>
    <source>
        <strain evidence="1">D3</strain>
    </source>
</reference>
<protein>
    <submittedName>
        <fullName evidence="1">Uncharacterized protein</fullName>
    </submittedName>
</protein>
<accession>A0A251XCF0</accession>
<dbReference type="RefSeq" id="WP_086487326.1">
    <property type="nucleotide sequence ID" value="NZ_MSLT01000006.1"/>
</dbReference>
<dbReference type="Proteomes" id="UP000194798">
    <property type="component" value="Unassembled WGS sequence"/>
</dbReference>
<dbReference type="OrthoDB" id="9058065at2"/>
<keyword evidence="2" id="KW-1185">Reference proteome</keyword>
<comment type="caution">
    <text evidence="1">The sequence shown here is derived from an EMBL/GenBank/DDBJ whole genome shotgun (WGS) entry which is preliminary data.</text>
</comment>
<gene>
    <name evidence="1" type="ORF">TPSD3_04225</name>
</gene>